<comment type="caution">
    <text evidence="6">The sequence shown here is derived from an EMBL/GenBank/DDBJ whole genome shotgun (WGS) entry which is preliminary data.</text>
</comment>
<sequence>MAMIENFGTIIRVFNWNVNLPGEAHRPQSNPTHHCLFFIRLTTLIPSDDDDDDEKGSLLNPFREALLWHVTTESNYGTYHGITSILREILERIPFLGACKNLGSAVRQISADVICKFRFVSDEISSDHQEGPKPVIFIELAVRMTREALKSDRILQIAASFDHDQGLNNLAYGHGSTCEQMEDVLKSLSNVQESKGLNEVKARLEIKRFGDDTEVIEDCSICMERFFEGQTIVKTSCSHVFHRICLFNWLLRANSCPYCRSSCAVYV</sequence>
<proteinExistence type="predicted"/>
<dbReference type="AlphaFoldDB" id="A0ABD3ANT2"/>
<dbReference type="InterPro" id="IPR051834">
    <property type="entry name" value="RING_finger_E3_ligase"/>
</dbReference>
<dbReference type="PROSITE" id="PS50089">
    <property type="entry name" value="ZF_RING_2"/>
    <property type="match status" value="1"/>
</dbReference>
<keyword evidence="1" id="KW-0479">Metal-binding</keyword>
<dbReference type="EMBL" id="JBJUIK010000003">
    <property type="protein sequence ID" value="KAL3532825.1"/>
    <property type="molecule type" value="Genomic_DNA"/>
</dbReference>
<protein>
    <recommendedName>
        <fullName evidence="5">RING-type domain-containing protein</fullName>
    </recommendedName>
</protein>
<dbReference type="InterPro" id="IPR001841">
    <property type="entry name" value="Znf_RING"/>
</dbReference>
<evidence type="ECO:0000313" key="7">
    <source>
        <dbReference type="Proteomes" id="UP001630127"/>
    </source>
</evidence>
<evidence type="ECO:0000313" key="6">
    <source>
        <dbReference type="EMBL" id="KAL3532825.1"/>
    </source>
</evidence>
<dbReference type="Proteomes" id="UP001630127">
    <property type="component" value="Unassembled WGS sequence"/>
</dbReference>
<reference evidence="6 7" key="1">
    <citation type="submission" date="2024-11" db="EMBL/GenBank/DDBJ databases">
        <title>A near-complete genome assembly of Cinchona calisaya.</title>
        <authorList>
            <person name="Lian D.C."/>
            <person name="Zhao X.W."/>
            <person name="Wei L."/>
        </authorList>
    </citation>
    <scope>NUCLEOTIDE SEQUENCE [LARGE SCALE GENOMIC DNA]</scope>
    <source>
        <tissue evidence="6">Nenye</tissue>
    </source>
</reference>
<keyword evidence="7" id="KW-1185">Reference proteome</keyword>
<dbReference type="GO" id="GO:0008270">
    <property type="term" value="F:zinc ion binding"/>
    <property type="evidence" value="ECO:0007669"/>
    <property type="project" value="UniProtKB-KW"/>
</dbReference>
<evidence type="ECO:0000256" key="3">
    <source>
        <dbReference type="ARBA" id="ARBA00022833"/>
    </source>
</evidence>
<evidence type="ECO:0000256" key="1">
    <source>
        <dbReference type="ARBA" id="ARBA00022723"/>
    </source>
</evidence>
<keyword evidence="2 4" id="KW-0863">Zinc-finger</keyword>
<accession>A0ABD3ANT2</accession>
<dbReference type="Pfam" id="PF13639">
    <property type="entry name" value="zf-RING_2"/>
    <property type="match status" value="1"/>
</dbReference>
<dbReference type="PANTHER" id="PTHR45931:SF3">
    <property type="entry name" value="RING ZINC FINGER-CONTAINING PROTEIN"/>
    <property type="match status" value="1"/>
</dbReference>
<dbReference type="SMART" id="SM00184">
    <property type="entry name" value="RING"/>
    <property type="match status" value="1"/>
</dbReference>
<evidence type="ECO:0000256" key="2">
    <source>
        <dbReference type="ARBA" id="ARBA00022771"/>
    </source>
</evidence>
<gene>
    <name evidence="6" type="ORF">ACH5RR_006346</name>
</gene>
<dbReference type="PANTHER" id="PTHR45931">
    <property type="entry name" value="SI:CH211-59O9.10"/>
    <property type="match status" value="1"/>
</dbReference>
<organism evidence="6 7">
    <name type="scientific">Cinchona calisaya</name>
    <dbReference type="NCBI Taxonomy" id="153742"/>
    <lineage>
        <taxon>Eukaryota</taxon>
        <taxon>Viridiplantae</taxon>
        <taxon>Streptophyta</taxon>
        <taxon>Embryophyta</taxon>
        <taxon>Tracheophyta</taxon>
        <taxon>Spermatophyta</taxon>
        <taxon>Magnoliopsida</taxon>
        <taxon>eudicotyledons</taxon>
        <taxon>Gunneridae</taxon>
        <taxon>Pentapetalae</taxon>
        <taxon>asterids</taxon>
        <taxon>lamiids</taxon>
        <taxon>Gentianales</taxon>
        <taxon>Rubiaceae</taxon>
        <taxon>Cinchonoideae</taxon>
        <taxon>Cinchoneae</taxon>
        <taxon>Cinchona</taxon>
    </lineage>
</organism>
<dbReference type="InterPro" id="IPR013083">
    <property type="entry name" value="Znf_RING/FYVE/PHD"/>
</dbReference>
<evidence type="ECO:0000259" key="5">
    <source>
        <dbReference type="PROSITE" id="PS50089"/>
    </source>
</evidence>
<feature type="domain" description="RING-type" evidence="5">
    <location>
        <begin position="219"/>
        <end position="260"/>
    </location>
</feature>
<dbReference type="SUPFAM" id="SSF57850">
    <property type="entry name" value="RING/U-box"/>
    <property type="match status" value="1"/>
</dbReference>
<dbReference type="Gene3D" id="3.30.40.10">
    <property type="entry name" value="Zinc/RING finger domain, C3HC4 (zinc finger)"/>
    <property type="match status" value="1"/>
</dbReference>
<keyword evidence="3" id="KW-0862">Zinc</keyword>
<name>A0ABD3ANT2_9GENT</name>
<evidence type="ECO:0000256" key="4">
    <source>
        <dbReference type="PROSITE-ProRule" id="PRU00175"/>
    </source>
</evidence>